<dbReference type="InterPro" id="IPR013437">
    <property type="entry name" value="FtsW"/>
</dbReference>
<dbReference type="OrthoDB" id="9768187at2"/>
<keyword evidence="12" id="KW-0131">Cell cycle</keyword>
<feature type="transmembrane region" description="Helical" evidence="21">
    <location>
        <begin position="340"/>
        <end position="361"/>
    </location>
</feature>
<evidence type="ECO:0000256" key="16">
    <source>
        <dbReference type="ARBA" id="ARBA00038053"/>
    </source>
</evidence>
<keyword evidence="6" id="KW-0808">Transferase</keyword>
<keyword evidence="9" id="KW-0573">Peptidoglycan synthesis</keyword>
<feature type="transmembrane region" description="Helical" evidence="21">
    <location>
        <begin position="83"/>
        <end position="103"/>
    </location>
</feature>
<protein>
    <recommendedName>
        <fullName evidence="17">Probable peptidoglycan glycosyltransferase FtsW</fullName>
        <ecNumber evidence="19">2.4.99.28</ecNumber>
    </recommendedName>
    <alternativeName>
        <fullName evidence="18">Cell division protein FtsW</fullName>
    </alternativeName>
    <alternativeName>
        <fullName evidence="15">Cell wall polymerase</fullName>
    </alternativeName>
    <alternativeName>
        <fullName evidence="14">Peptidoglycan polymerase</fullName>
    </alternativeName>
</protein>
<comment type="pathway">
    <text evidence="2">Cell wall biogenesis; peptidoglycan biosynthesis.</text>
</comment>
<proteinExistence type="inferred from homology"/>
<dbReference type="RefSeq" id="WP_055453975.1">
    <property type="nucleotide sequence ID" value="NZ_CYHE01000001.1"/>
</dbReference>
<dbReference type="InterPro" id="IPR001182">
    <property type="entry name" value="FtsW/RodA"/>
</dbReference>
<evidence type="ECO:0000256" key="20">
    <source>
        <dbReference type="ARBA" id="ARBA00049902"/>
    </source>
</evidence>
<evidence type="ECO:0000256" key="8">
    <source>
        <dbReference type="ARBA" id="ARBA00022960"/>
    </source>
</evidence>
<evidence type="ECO:0000256" key="10">
    <source>
        <dbReference type="ARBA" id="ARBA00022989"/>
    </source>
</evidence>
<keyword evidence="7 21" id="KW-0812">Transmembrane</keyword>
<keyword evidence="23" id="KW-1185">Reference proteome</keyword>
<dbReference type="EC" id="2.4.99.28" evidence="19"/>
<dbReference type="AlphaFoldDB" id="A0A0K6HME7"/>
<keyword evidence="13" id="KW-0961">Cell wall biogenesis/degradation</keyword>
<evidence type="ECO:0000256" key="17">
    <source>
        <dbReference type="ARBA" id="ARBA00041185"/>
    </source>
</evidence>
<keyword evidence="5" id="KW-0328">Glycosyltransferase</keyword>
<dbReference type="GO" id="GO:0008360">
    <property type="term" value="P:regulation of cell shape"/>
    <property type="evidence" value="ECO:0007669"/>
    <property type="project" value="UniProtKB-KW"/>
</dbReference>
<evidence type="ECO:0000313" key="23">
    <source>
        <dbReference type="Proteomes" id="UP000183900"/>
    </source>
</evidence>
<evidence type="ECO:0000256" key="2">
    <source>
        <dbReference type="ARBA" id="ARBA00004752"/>
    </source>
</evidence>
<evidence type="ECO:0000256" key="7">
    <source>
        <dbReference type="ARBA" id="ARBA00022692"/>
    </source>
</evidence>
<dbReference type="Pfam" id="PF01098">
    <property type="entry name" value="FTSW_RODA_SPOVE"/>
    <property type="match status" value="1"/>
</dbReference>
<dbReference type="PANTHER" id="PTHR30474:SF2">
    <property type="entry name" value="PEPTIDOGLYCAN GLYCOSYLTRANSFERASE FTSW-RELATED"/>
    <property type="match status" value="1"/>
</dbReference>
<sequence>MVSRADRGVLAEWLWTVDHILLALFVLLMIGGVVLSFAASPPVAERIGVESYYFVKRQAMFLPLAVVVLFGVSLMSPRMVRRGALLLFCVSLALLVATLFAGAEVKGARRWINIAGFSVQPSEFLKPAFVVLVAFLLSESGRRREVPGMVLSALLFAMCAALLVAQPDFGQTMLIGLVWGGLFFMNGLPWIAIIGLGGVGVAGLASAYFLLPHVTTRVNRFLDPDSGDTYQIDRAREAFLSGGWFGKGPGEGIVKRGLPDSHTDFIFAVVAEEFGIIVCMLLVAIFAFIILRGLRNAGRDQDAFSRLATAGLTLMFGLQATINLMVNLNLMPAKGMTLPFISYGGSSLLSTALTAGFILALSRRKPRPLHSDSVTVARVPPSQLIQPGIQ</sequence>
<feature type="transmembrane region" description="Helical" evidence="21">
    <location>
        <begin position="265"/>
        <end position="291"/>
    </location>
</feature>
<evidence type="ECO:0000256" key="14">
    <source>
        <dbReference type="ARBA" id="ARBA00032370"/>
    </source>
</evidence>
<evidence type="ECO:0000256" key="19">
    <source>
        <dbReference type="ARBA" id="ARBA00044770"/>
    </source>
</evidence>
<feature type="transmembrane region" description="Helical" evidence="21">
    <location>
        <begin position="177"/>
        <end position="210"/>
    </location>
</feature>
<evidence type="ECO:0000256" key="3">
    <source>
        <dbReference type="ARBA" id="ARBA00022475"/>
    </source>
</evidence>
<dbReference type="GO" id="GO:0071555">
    <property type="term" value="P:cell wall organization"/>
    <property type="evidence" value="ECO:0007669"/>
    <property type="project" value="UniProtKB-KW"/>
</dbReference>
<evidence type="ECO:0000256" key="11">
    <source>
        <dbReference type="ARBA" id="ARBA00023136"/>
    </source>
</evidence>
<feature type="transmembrane region" description="Helical" evidence="21">
    <location>
        <begin position="124"/>
        <end position="140"/>
    </location>
</feature>
<keyword evidence="8" id="KW-0133">Cell shape</keyword>
<evidence type="ECO:0000256" key="18">
    <source>
        <dbReference type="ARBA" id="ARBA00041418"/>
    </source>
</evidence>
<accession>A0A0K6HME7</accession>
<keyword evidence="3" id="KW-1003">Cell membrane</keyword>
<evidence type="ECO:0000256" key="4">
    <source>
        <dbReference type="ARBA" id="ARBA00022618"/>
    </source>
</evidence>
<reference evidence="23" key="1">
    <citation type="submission" date="2015-08" db="EMBL/GenBank/DDBJ databases">
        <authorList>
            <person name="Varghese N."/>
        </authorList>
    </citation>
    <scope>NUCLEOTIDE SEQUENCE [LARGE SCALE GENOMIC DNA]</scope>
    <source>
        <strain evidence="23">DSM 23407</strain>
    </source>
</reference>
<dbReference type="GO" id="GO:0009252">
    <property type="term" value="P:peptidoglycan biosynthetic process"/>
    <property type="evidence" value="ECO:0007669"/>
    <property type="project" value="UniProtKB-KW"/>
</dbReference>
<evidence type="ECO:0000256" key="15">
    <source>
        <dbReference type="ARBA" id="ARBA00033270"/>
    </source>
</evidence>
<dbReference type="GO" id="GO:0015648">
    <property type="term" value="F:lipid-linked peptidoglycan transporter activity"/>
    <property type="evidence" value="ECO:0007669"/>
    <property type="project" value="TreeGrafter"/>
</dbReference>
<keyword evidence="4 22" id="KW-0132">Cell division</keyword>
<feature type="transmembrane region" description="Helical" evidence="21">
    <location>
        <begin position="303"/>
        <end position="328"/>
    </location>
</feature>
<dbReference type="GO" id="GO:0005886">
    <property type="term" value="C:plasma membrane"/>
    <property type="evidence" value="ECO:0007669"/>
    <property type="project" value="UniProtKB-SubCell"/>
</dbReference>
<evidence type="ECO:0000256" key="6">
    <source>
        <dbReference type="ARBA" id="ARBA00022679"/>
    </source>
</evidence>
<keyword evidence="11 21" id="KW-0472">Membrane</keyword>
<dbReference type="GO" id="GO:0032153">
    <property type="term" value="C:cell division site"/>
    <property type="evidence" value="ECO:0007669"/>
    <property type="project" value="TreeGrafter"/>
</dbReference>
<evidence type="ECO:0000256" key="12">
    <source>
        <dbReference type="ARBA" id="ARBA00023306"/>
    </source>
</evidence>
<feature type="transmembrane region" description="Helical" evidence="21">
    <location>
        <begin position="59"/>
        <end position="77"/>
    </location>
</feature>
<keyword evidence="10 21" id="KW-1133">Transmembrane helix</keyword>
<dbReference type="PANTHER" id="PTHR30474">
    <property type="entry name" value="CELL CYCLE PROTEIN"/>
    <property type="match status" value="1"/>
</dbReference>
<dbReference type="GO" id="GO:0008955">
    <property type="term" value="F:peptidoglycan glycosyltransferase activity"/>
    <property type="evidence" value="ECO:0007669"/>
    <property type="project" value="UniProtKB-EC"/>
</dbReference>
<dbReference type="EMBL" id="CYHE01000001">
    <property type="protein sequence ID" value="CUA91978.1"/>
    <property type="molecule type" value="Genomic_DNA"/>
</dbReference>
<comment type="subcellular location">
    <subcellularLocation>
        <location evidence="1">Cell membrane</location>
        <topology evidence="1">Multi-pass membrane protein</topology>
    </subcellularLocation>
</comment>
<evidence type="ECO:0000256" key="21">
    <source>
        <dbReference type="SAM" id="Phobius"/>
    </source>
</evidence>
<gene>
    <name evidence="22" type="ORF">Ga0061067_101207</name>
</gene>
<evidence type="ECO:0000256" key="5">
    <source>
        <dbReference type="ARBA" id="ARBA00022676"/>
    </source>
</evidence>
<comment type="similarity">
    <text evidence="16">Belongs to the SEDS family. FtsW subfamily.</text>
</comment>
<evidence type="ECO:0000256" key="1">
    <source>
        <dbReference type="ARBA" id="ARBA00004651"/>
    </source>
</evidence>
<feature type="transmembrane region" description="Helical" evidence="21">
    <location>
        <begin position="146"/>
        <end position="165"/>
    </location>
</feature>
<evidence type="ECO:0000313" key="22">
    <source>
        <dbReference type="EMBL" id="CUA91978.1"/>
    </source>
</evidence>
<dbReference type="NCBIfam" id="TIGR02614">
    <property type="entry name" value="ftsW"/>
    <property type="match status" value="1"/>
</dbReference>
<evidence type="ECO:0000256" key="13">
    <source>
        <dbReference type="ARBA" id="ARBA00023316"/>
    </source>
</evidence>
<evidence type="ECO:0000256" key="9">
    <source>
        <dbReference type="ARBA" id="ARBA00022984"/>
    </source>
</evidence>
<dbReference type="Proteomes" id="UP000183900">
    <property type="component" value="Unassembled WGS sequence"/>
</dbReference>
<organism evidence="22 23">
    <name type="scientific">Pannonibacter indicus</name>
    <dbReference type="NCBI Taxonomy" id="466044"/>
    <lineage>
        <taxon>Bacteria</taxon>
        <taxon>Pseudomonadati</taxon>
        <taxon>Pseudomonadota</taxon>
        <taxon>Alphaproteobacteria</taxon>
        <taxon>Hyphomicrobiales</taxon>
        <taxon>Stappiaceae</taxon>
        <taxon>Pannonibacter</taxon>
    </lineage>
</organism>
<name>A0A0K6HME7_9HYPH</name>
<comment type="catalytic activity">
    <reaction evidence="20">
        <text>[GlcNAc-(1-&gt;4)-Mur2Ac(oyl-L-Ala-gamma-D-Glu-L-Lys-D-Ala-D-Ala)](n)-di-trans,octa-cis-undecaprenyl diphosphate + beta-D-GlcNAc-(1-&gt;4)-Mur2Ac(oyl-L-Ala-gamma-D-Glu-L-Lys-D-Ala-D-Ala)-di-trans,octa-cis-undecaprenyl diphosphate = [GlcNAc-(1-&gt;4)-Mur2Ac(oyl-L-Ala-gamma-D-Glu-L-Lys-D-Ala-D-Ala)](n+1)-di-trans,octa-cis-undecaprenyl diphosphate + di-trans,octa-cis-undecaprenyl diphosphate + H(+)</text>
        <dbReference type="Rhea" id="RHEA:23708"/>
        <dbReference type="Rhea" id="RHEA-COMP:9602"/>
        <dbReference type="Rhea" id="RHEA-COMP:9603"/>
        <dbReference type="ChEBI" id="CHEBI:15378"/>
        <dbReference type="ChEBI" id="CHEBI:58405"/>
        <dbReference type="ChEBI" id="CHEBI:60033"/>
        <dbReference type="ChEBI" id="CHEBI:78435"/>
        <dbReference type="EC" id="2.4.99.28"/>
    </reaction>
</comment>
<feature type="transmembrane region" description="Helical" evidence="21">
    <location>
        <begin position="20"/>
        <end position="39"/>
    </location>
</feature>
<dbReference type="GO" id="GO:0051301">
    <property type="term" value="P:cell division"/>
    <property type="evidence" value="ECO:0007669"/>
    <property type="project" value="UniProtKB-KW"/>
</dbReference>